<dbReference type="EMBL" id="JWJD01000007">
    <property type="protein sequence ID" value="KIH75819.1"/>
    <property type="molecule type" value="Genomic_DNA"/>
</dbReference>
<protein>
    <submittedName>
        <fullName evidence="7">Uncharacterized protein</fullName>
    </submittedName>
</protein>
<dbReference type="Gene3D" id="3.40.50.720">
    <property type="entry name" value="NAD(P)-binding Rossmann-like Domain"/>
    <property type="match status" value="1"/>
</dbReference>
<dbReference type="InterPro" id="IPR049062">
    <property type="entry name" value="NAD_Glu_DH_ACT2"/>
</dbReference>
<dbReference type="GO" id="GO:0006538">
    <property type="term" value="P:L-glutamate catabolic process"/>
    <property type="evidence" value="ECO:0007669"/>
    <property type="project" value="InterPro"/>
</dbReference>
<evidence type="ECO:0000313" key="7">
    <source>
        <dbReference type="EMBL" id="KIH75819.1"/>
    </source>
</evidence>
<feature type="domain" description="NAD-glutamate dehydrogenase ACT2" evidence="5">
    <location>
        <begin position="405"/>
        <end position="482"/>
    </location>
</feature>
<dbReference type="PANTHER" id="PTHR43403:SF1">
    <property type="entry name" value="NAD-SPECIFIC GLUTAMATE DEHYDROGENASE"/>
    <property type="match status" value="1"/>
</dbReference>
<dbReference type="InterPro" id="IPR046346">
    <property type="entry name" value="Aminoacid_DH-like_N_sf"/>
</dbReference>
<dbReference type="Pfam" id="PF21078">
    <property type="entry name" value="GDH_HM3"/>
    <property type="match status" value="1"/>
</dbReference>
<dbReference type="InterPro" id="IPR049059">
    <property type="entry name" value="NAD_Glu_DH_HM1"/>
</dbReference>
<dbReference type="InterPro" id="IPR049058">
    <property type="entry name" value="NAD_Glu_DH_HM2"/>
</dbReference>
<keyword evidence="1" id="KW-0560">Oxidoreductase</keyword>
<feature type="domain" description="NAD-glutamate dehydrogenase ACT3" evidence="6">
    <location>
        <begin position="542"/>
        <end position="613"/>
    </location>
</feature>
<accession>A0A0C2DQV9</accession>
<evidence type="ECO:0000313" key="8">
    <source>
        <dbReference type="Proteomes" id="UP000035068"/>
    </source>
</evidence>
<evidence type="ECO:0000259" key="5">
    <source>
        <dbReference type="Pfam" id="PF21076"/>
    </source>
</evidence>
<dbReference type="RefSeq" id="WP_040100602.1">
    <property type="nucleotide sequence ID" value="NZ_JWJD01000007.1"/>
</dbReference>
<dbReference type="InterPro" id="IPR024727">
    <property type="entry name" value="NAD_Glu_DH_N_ACT1"/>
</dbReference>
<evidence type="ECO:0000259" key="4">
    <source>
        <dbReference type="Pfam" id="PF21075"/>
    </source>
</evidence>
<dbReference type="Pfam" id="PF21073">
    <property type="entry name" value="GDH_HM1"/>
    <property type="match status" value="1"/>
</dbReference>
<dbReference type="Pfam" id="PF21075">
    <property type="entry name" value="GDH_ACT1"/>
    <property type="match status" value="1"/>
</dbReference>
<dbReference type="Pfam" id="PF21074">
    <property type="entry name" value="GDH_C"/>
    <property type="match status" value="1"/>
</dbReference>
<dbReference type="Pfam" id="PF05088">
    <property type="entry name" value="Bac_GDH_CD"/>
    <property type="match status" value="1"/>
</dbReference>
<comment type="caution">
    <text evidence="7">The sequence shown here is derived from an EMBL/GenBank/DDBJ whole genome shotgun (WGS) entry which is preliminary data.</text>
</comment>
<dbReference type="InterPro" id="IPR048381">
    <property type="entry name" value="GDH_C"/>
</dbReference>
<feature type="domain" description="NAD-glutamate dehydrogenase catalytic" evidence="2">
    <location>
        <begin position="718"/>
        <end position="1208"/>
    </location>
</feature>
<gene>
    <name evidence="7" type="ORF">GFER_14610</name>
</gene>
<dbReference type="InterPro" id="IPR028971">
    <property type="entry name" value="NAD-GDH_cat"/>
</dbReference>
<dbReference type="GO" id="GO:0004352">
    <property type="term" value="F:glutamate dehydrogenase (NAD+) activity"/>
    <property type="evidence" value="ECO:0007669"/>
    <property type="project" value="InterPro"/>
</dbReference>
<evidence type="ECO:0000259" key="2">
    <source>
        <dbReference type="Pfam" id="PF05088"/>
    </source>
</evidence>
<feature type="domain" description="NAD-glutamate dehydrogenase N-terminal ACT1" evidence="4">
    <location>
        <begin position="47"/>
        <end position="169"/>
    </location>
</feature>
<proteinExistence type="predicted"/>
<name>A0A0C2DQV9_9BACT</name>
<dbReference type="InterPro" id="IPR007780">
    <property type="entry name" value="NAD_Glu_DH_bac"/>
</dbReference>
<keyword evidence="8" id="KW-1185">Reference proteome</keyword>
<dbReference type="InterPro" id="IPR036291">
    <property type="entry name" value="NAD(P)-bd_dom_sf"/>
</dbReference>
<dbReference type="Pfam" id="PF21079">
    <property type="entry name" value="GDH_HM2"/>
    <property type="match status" value="1"/>
</dbReference>
<evidence type="ECO:0000259" key="6">
    <source>
        <dbReference type="Pfam" id="PF21077"/>
    </source>
</evidence>
<dbReference type="Pfam" id="PF21076">
    <property type="entry name" value="GDH_ACT2"/>
    <property type="match status" value="1"/>
</dbReference>
<dbReference type="SUPFAM" id="SSF51735">
    <property type="entry name" value="NAD(P)-binding Rossmann-fold domains"/>
    <property type="match status" value="1"/>
</dbReference>
<dbReference type="PIRSF" id="PIRSF036761">
    <property type="entry name" value="GDH_Mll4104"/>
    <property type="match status" value="1"/>
</dbReference>
<dbReference type="InterPro" id="IPR049056">
    <property type="entry name" value="NAD_Glu_DH_HM3"/>
</dbReference>
<dbReference type="InterPro" id="IPR049064">
    <property type="entry name" value="NAD_Glu_DH_ACT3"/>
</dbReference>
<dbReference type="PANTHER" id="PTHR43403">
    <property type="entry name" value="NAD-SPECIFIC GLUTAMATE DEHYDROGENASE"/>
    <property type="match status" value="1"/>
</dbReference>
<dbReference type="Pfam" id="PF21077">
    <property type="entry name" value="GDH_ACT3"/>
    <property type="match status" value="1"/>
</dbReference>
<feature type="domain" description="NAD-specific glutamate dehydrogenase C-terminal" evidence="3">
    <location>
        <begin position="1252"/>
        <end position="1582"/>
    </location>
</feature>
<sequence length="1585" mass="180159">MKIISDVASSDADLQTALIQIEAVLGCLEKFAPSEKSAYLVNLASALQAHTPHSYYLHSAPEQVAAWITEVFEFMDARRDDVALRMVRGTRSGRWYLLTNTPDAPYLLDSLQALLYRESVRFQVIAHPILRIRRQKGQIVEVGGSLEKGPCESLILMELQGFQDSRQRRIEGEIAEVLSSVLQVHAHQRKMSARLHHLEKLPGEANNREFWHWLQNDNFLPFGYRCWQVAQLEGATQVSLVEEPLGIFPNLPEMKVGETLPLARFCGEMHRRILRSDQVVAEETEVISPVFRGERLRYLGWREMLDDGRWREHAFSGLFSQKFLEEPTYSIAPLRRKIESALSDLGIPKGCHDYNKTIEIFNTFPKIEMFFLESAELRNMVRSFTFLYRQGGVKVVVAPSLSVHGATLLLILPREFYDPEHFDRLEAYIRRFFRAEEAKARIIHFSAEYLSLHVTVTPVEPGVRIDVRRLENGLTEIARPWEMKLRVLLERRFGEEVGDELYKRYAEGFSSEYRALSHPRFALRDIQGMEAVRRDGGEFFSLWGPFHNAEEYFRLQFYSRRETYLNDLIPLLENLHLSVIEELDFVLKQGEETCYIKSFAIRNADPDALPLAEVREKLLEILTVLRLGGVENDNLNRLLVLTGLGWKEIDVFRGYRNYYQQLGAPFTKRRVAFALMHNPRVARLLFDYFDARFQPRDEWQDQSVREEQALSPLRMELALALEDVADINEDRILRTLFNLIDSTVRTNFYQRNTGPDYFFAFKISAIGIIEMPAPRPLFEIYVHAADMEGIHLRGGRVARGGIRWSDRPDDFRTEVLGLMKTQMTKNAVIVPVGSKGGFIVQTPFTTREQGAELSRAAYMTLMRGLLDLTDNRIAGKIIRSPEVVAYDEQDPYMVVAADKGTAHLPDTANAIAREYGFWLDDAFASGGSKGYDHKALGITARGAWECVKRHFRELGKDIQTEPFTVVGIGDMSGDVFGNGMLLSRKIRLVAAFDHRHIFIDPDPEPETSWRERERLFRLPRSSWEDYDPAVISEGGGVFSRQAKDIPLSPQVRSLLGVRHGSMDGQGLVRAILQAEADLLWNGGIGTYVKASSEKHEDVGDRGNDGVRIDAGQLRVRVVGEGGNLGLTQRARIEFALGGGAINTDAIDNSAGVDCSDHEVNLKIFMQYLAEQQVLADVEERDRLLLEVSDEVCAAVLHNNYTQSLAVSLDLRRCRAENAPFVDLAERLVNAGLLDRAGEFLPSSKELLARADKSLTRPELAVLLAYSKMQMFQVVLDKGLPKGEKIREFLAGYFPAPIRDRFREHLDGHPLAREITATLITNTLVDLGGCAFIQRLGRRSGRSLADCLSVQFFFDQAFEGPALRLELFALDNRLPAEHQYDILLNYTEVLQEVCLWALQQEVPTELNQASVSEWQEHISEFVNMLAGVVPAAEWQSCRDEISDLEEKGLSRQFARQVATLHYLSDLLPLVPLSEDTGQDLHTIVCTYRDLGAHLEIATMREAALRVPVRDRWDRMAYETFTQDLNSIHYNLTGGVLREADGNVEQYLSSRRKKVRNLLTLLKQVQGRDPANFHPFTVLGRALNALI</sequence>
<reference evidence="7 8" key="1">
    <citation type="submission" date="2014-12" db="EMBL/GenBank/DDBJ databases">
        <title>Genomes of Geoalkalibacter ferrihydriticus and Geoalkalibacter subterraneus, two haloalkaliphilic metal-reducing members of the Geobacteraceae.</title>
        <authorList>
            <person name="Badalamenti J.P."/>
            <person name="Torres C.I."/>
            <person name="Krajmalnik-Brown R."/>
            <person name="Bond D.R."/>
        </authorList>
    </citation>
    <scope>NUCLEOTIDE SEQUENCE [LARGE SCALE GENOMIC DNA]</scope>
    <source>
        <strain evidence="7 8">DSM 17813</strain>
    </source>
</reference>
<evidence type="ECO:0000256" key="1">
    <source>
        <dbReference type="ARBA" id="ARBA00023002"/>
    </source>
</evidence>
<dbReference type="SUPFAM" id="SSF53223">
    <property type="entry name" value="Aminoacid dehydrogenase-like, N-terminal domain"/>
    <property type="match status" value="1"/>
</dbReference>
<organism evidence="7 8">
    <name type="scientific">Geoalkalibacter ferrihydriticus DSM 17813</name>
    <dbReference type="NCBI Taxonomy" id="1121915"/>
    <lineage>
        <taxon>Bacteria</taxon>
        <taxon>Pseudomonadati</taxon>
        <taxon>Thermodesulfobacteriota</taxon>
        <taxon>Desulfuromonadia</taxon>
        <taxon>Desulfuromonadales</taxon>
        <taxon>Geoalkalibacteraceae</taxon>
        <taxon>Geoalkalibacter</taxon>
    </lineage>
</organism>
<dbReference type="Proteomes" id="UP000035068">
    <property type="component" value="Unassembled WGS sequence"/>
</dbReference>
<dbReference type="GO" id="GO:0004069">
    <property type="term" value="F:L-aspartate:2-oxoglutarate aminotransferase activity"/>
    <property type="evidence" value="ECO:0007669"/>
    <property type="project" value="InterPro"/>
</dbReference>
<evidence type="ECO:0000259" key="3">
    <source>
        <dbReference type="Pfam" id="PF21074"/>
    </source>
</evidence>